<dbReference type="OrthoDB" id="7950977at2"/>
<dbReference type="Proteomes" id="UP000316008">
    <property type="component" value="Unassembled WGS sequence"/>
</dbReference>
<keyword evidence="3" id="KW-1185">Reference proteome</keyword>
<dbReference type="AlphaFoldDB" id="A0A556MPS2"/>
<evidence type="ECO:0000259" key="1">
    <source>
        <dbReference type="Pfam" id="PF03118"/>
    </source>
</evidence>
<reference evidence="2 3" key="1">
    <citation type="submission" date="2019-07" db="EMBL/GenBank/DDBJ databases">
        <authorList>
            <person name="Huq M.A."/>
        </authorList>
    </citation>
    <scope>NUCLEOTIDE SEQUENCE [LARGE SCALE GENOMIC DNA]</scope>
    <source>
        <strain evidence="2 3">MAH-3</strain>
    </source>
</reference>
<evidence type="ECO:0000313" key="3">
    <source>
        <dbReference type="Proteomes" id="UP000316008"/>
    </source>
</evidence>
<dbReference type="GO" id="GO:0006351">
    <property type="term" value="P:DNA-templated transcription"/>
    <property type="evidence" value="ECO:0007669"/>
    <property type="project" value="InterPro"/>
</dbReference>
<protein>
    <recommendedName>
        <fullName evidence="1">RNA polymerase alpha subunit C-terminal domain-containing protein</fullName>
    </recommendedName>
</protein>
<comment type="caution">
    <text evidence="2">The sequence shown here is derived from an EMBL/GenBank/DDBJ whole genome shotgun (WGS) entry which is preliminary data.</text>
</comment>
<accession>A0A556MPS2</accession>
<dbReference type="SUPFAM" id="SSF47789">
    <property type="entry name" value="C-terminal domain of RNA polymerase alpha subunit"/>
    <property type="match status" value="1"/>
</dbReference>
<dbReference type="EMBL" id="VLPL01000006">
    <property type="protein sequence ID" value="TSJ41943.1"/>
    <property type="molecule type" value="Genomic_DNA"/>
</dbReference>
<feature type="domain" description="RNA polymerase alpha subunit C-terminal" evidence="1">
    <location>
        <begin position="40"/>
        <end position="85"/>
    </location>
</feature>
<dbReference type="GO" id="GO:0003899">
    <property type="term" value="F:DNA-directed RNA polymerase activity"/>
    <property type="evidence" value="ECO:0007669"/>
    <property type="project" value="InterPro"/>
</dbReference>
<dbReference type="Gene3D" id="1.10.150.20">
    <property type="entry name" value="5' to 3' exonuclease, C-terminal subdomain"/>
    <property type="match status" value="1"/>
</dbReference>
<dbReference type="InterPro" id="IPR011260">
    <property type="entry name" value="RNAP_asu_C"/>
</dbReference>
<dbReference type="Pfam" id="PF03118">
    <property type="entry name" value="RNA_pol_A_CTD"/>
    <property type="match status" value="1"/>
</dbReference>
<name>A0A556MPS2_9FLAO</name>
<evidence type="ECO:0000313" key="2">
    <source>
        <dbReference type="EMBL" id="TSJ41943.1"/>
    </source>
</evidence>
<dbReference type="NCBIfam" id="NF005841">
    <property type="entry name" value="PRK07758.1"/>
    <property type="match status" value="1"/>
</dbReference>
<organism evidence="2 3">
    <name type="scientific">Fluviicola chungangensis</name>
    <dbReference type="NCBI Taxonomy" id="2597671"/>
    <lineage>
        <taxon>Bacteria</taxon>
        <taxon>Pseudomonadati</taxon>
        <taxon>Bacteroidota</taxon>
        <taxon>Flavobacteriia</taxon>
        <taxon>Flavobacteriales</taxon>
        <taxon>Crocinitomicaceae</taxon>
        <taxon>Fluviicola</taxon>
    </lineage>
</organism>
<sequence>MSLTERICKKGHHYFKSSDCPTCPICEAERKSEVGIFAALSAPARRALENNRITSLEDLAQYSEKEILSFHGMGKASLPVLRKLLSDHGVSFKD</sequence>
<dbReference type="GO" id="GO:0003677">
    <property type="term" value="F:DNA binding"/>
    <property type="evidence" value="ECO:0007669"/>
    <property type="project" value="InterPro"/>
</dbReference>
<gene>
    <name evidence="2" type="ORF">FO442_12695</name>
</gene>
<dbReference type="RefSeq" id="WP_144333576.1">
    <property type="nucleotide sequence ID" value="NZ_VLPL01000006.1"/>
</dbReference>
<proteinExistence type="predicted"/>